<keyword evidence="2 5" id="KW-0413">Isomerase</keyword>
<dbReference type="EC" id="5.3.1.6" evidence="5"/>
<organism evidence="5 6">
    <name type="scientific">Sphingomicrobium lutaoense</name>
    <dbReference type="NCBI Taxonomy" id="515949"/>
    <lineage>
        <taxon>Bacteria</taxon>
        <taxon>Pseudomonadati</taxon>
        <taxon>Pseudomonadota</taxon>
        <taxon>Alphaproteobacteria</taxon>
        <taxon>Sphingomonadales</taxon>
        <taxon>Sphingomonadaceae</taxon>
        <taxon>Sphingomicrobium</taxon>
    </lineage>
</organism>
<dbReference type="SUPFAM" id="SSF89623">
    <property type="entry name" value="Ribose/Galactose isomerase RpiB/AlsB"/>
    <property type="match status" value="1"/>
</dbReference>
<dbReference type="PIRSF" id="PIRSF005384">
    <property type="entry name" value="RpiB_LacA_B"/>
    <property type="match status" value="1"/>
</dbReference>
<dbReference type="AlphaFoldDB" id="A0A839Z2T0"/>
<evidence type="ECO:0000256" key="4">
    <source>
        <dbReference type="PIRSR" id="PIRSR005384-2"/>
    </source>
</evidence>
<comment type="similarity">
    <text evidence="1">Belongs to the LacAB/RpiB family.</text>
</comment>
<dbReference type="GO" id="GO:0004751">
    <property type="term" value="F:ribose-5-phosphate isomerase activity"/>
    <property type="evidence" value="ECO:0007669"/>
    <property type="project" value="UniProtKB-EC"/>
</dbReference>
<feature type="binding site" evidence="4">
    <location>
        <begin position="66"/>
        <end position="70"/>
    </location>
    <ligand>
        <name>D-ribulose 5-phosphate</name>
        <dbReference type="ChEBI" id="CHEBI:58121"/>
    </ligand>
</feature>
<dbReference type="PANTHER" id="PTHR30345:SF0">
    <property type="entry name" value="DNA DAMAGE-REPAIR_TOLERATION PROTEIN DRT102"/>
    <property type="match status" value="1"/>
</dbReference>
<keyword evidence="6" id="KW-1185">Reference proteome</keyword>
<dbReference type="NCBIfam" id="NF004051">
    <property type="entry name" value="PRK05571.1"/>
    <property type="match status" value="1"/>
</dbReference>
<sequence length="141" mass="15082">MHIAISSDHAGLALKTTLVEWLREQGHEVDDLGPDSAESVDYPDYGRKLADHVAAGKAERGIAICGSGIGISIAVNRNPACRCARVDEPLSAVLARQHNDANVIAMGERLIGADMAKAIVTAFLDTPFEGGRHQRRVDKLS</sequence>
<dbReference type="GO" id="GO:0005975">
    <property type="term" value="P:carbohydrate metabolic process"/>
    <property type="evidence" value="ECO:0007669"/>
    <property type="project" value="InterPro"/>
</dbReference>
<evidence type="ECO:0000256" key="3">
    <source>
        <dbReference type="PIRSR" id="PIRSR005384-1"/>
    </source>
</evidence>
<dbReference type="PANTHER" id="PTHR30345">
    <property type="entry name" value="RIBOSE-5-PHOSPHATE ISOMERASE B"/>
    <property type="match status" value="1"/>
</dbReference>
<evidence type="ECO:0000313" key="5">
    <source>
        <dbReference type="EMBL" id="MBB3763932.1"/>
    </source>
</evidence>
<feature type="active site" description="Proton donor" evidence="3">
    <location>
        <position position="98"/>
    </location>
</feature>
<feature type="binding site" evidence="4">
    <location>
        <position position="109"/>
    </location>
    <ligand>
        <name>D-ribulose 5-phosphate</name>
        <dbReference type="ChEBI" id="CHEBI:58121"/>
    </ligand>
</feature>
<evidence type="ECO:0000256" key="1">
    <source>
        <dbReference type="ARBA" id="ARBA00008754"/>
    </source>
</evidence>
<dbReference type="Proteomes" id="UP000578569">
    <property type="component" value="Unassembled WGS sequence"/>
</dbReference>
<gene>
    <name evidence="5" type="ORF">FHS50_000955</name>
</gene>
<name>A0A839Z2T0_9SPHN</name>
<dbReference type="Gene3D" id="3.40.1400.10">
    <property type="entry name" value="Sugar-phosphate isomerase, RpiB/LacA/LacB"/>
    <property type="match status" value="1"/>
</dbReference>
<accession>A0A839Z2T0</accession>
<reference evidence="5 6" key="1">
    <citation type="submission" date="2020-08" db="EMBL/GenBank/DDBJ databases">
        <title>Genomic Encyclopedia of Type Strains, Phase IV (KMG-IV): sequencing the most valuable type-strain genomes for metagenomic binning, comparative biology and taxonomic classification.</title>
        <authorList>
            <person name="Goeker M."/>
        </authorList>
    </citation>
    <scope>NUCLEOTIDE SEQUENCE [LARGE SCALE GENOMIC DNA]</scope>
    <source>
        <strain evidence="5 6">DSM 24194</strain>
    </source>
</reference>
<feature type="binding site" evidence="4">
    <location>
        <position position="99"/>
    </location>
    <ligand>
        <name>D-ribulose 5-phosphate</name>
        <dbReference type="ChEBI" id="CHEBI:58121"/>
    </ligand>
</feature>
<proteinExistence type="inferred from homology"/>
<dbReference type="NCBIfam" id="TIGR00689">
    <property type="entry name" value="rpiB_lacA_lacB"/>
    <property type="match status" value="1"/>
</dbReference>
<feature type="binding site" evidence="4">
    <location>
        <position position="132"/>
    </location>
    <ligand>
        <name>D-ribulose 5-phosphate</name>
        <dbReference type="ChEBI" id="CHEBI:58121"/>
    </ligand>
</feature>
<dbReference type="RefSeq" id="WP_183933233.1">
    <property type="nucleotide sequence ID" value="NZ_JACICF010000001.1"/>
</dbReference>
<dbReference type="EMBL" id="JACICF010000001">
    <property type="protein sequence ID" value="MBB3763932.1"/>
    <property type="molecule type" value="Genomic_DNA"/>
</dbReference>
<evidence type="ECO:0000313" key="6">
    <source>
        <dbReference type="Proteomes" id="UP000578569"/>
    </source>
</evidence>
<dbReference type="NCBIfam" id="TIGR01120">
    <property type="entry name" value="rpiB"/>
    <property type="match status" value="1"/>
</dbReference>
<protein>
    <submittedName>
        <fullName evidence="5">Ribose 5-phosphate isomerase B</fullName>
        <ecNumber evidence="5">5.3.1.6</ecNumber>
    </submittedName>
</protein>
<dbReference type="InterPro" id="IPR036569">
    <property type="entry name" value="RpiB_LacA_LacB_sf"/>
</dbReference>
<evidence type="ECO:0000256" key="2">
    <source>
        <dbReference type="ARBA" id="ARBA00023235"/>
    </source>
</evidence>
<dbReference type="Pfam" id="PF02502">
    <property type="entry name" value="LacAB_rpiB"/>
    <property type="match status" value="1"/>
</dbReference>
<feature type="binding site" evidence="4">
    <location>
        <position position="136"/>
    </location>
    <ligand>
        <name>D-ribulose 5-phosphate</name>
        <dbReference type="ChEBI" id="CHEBI:58121"/>
    </ligand>
</feature>
<feature type="active site" description="Proton acceptor" evidence="3">
    <location>
        <position position="65"/>
    </location>
</feature>
<comment type="caution">
    <text evidence="5">The sequence shown here is derived from an EMBL/GenBank/DDBJ whole genome shotgun (WGS) entry which is preliminary data.</text>
</comment>
<dbReference type="InterPro" id="IPR004785">
    <property type="entry name" value="RpiB"/>
</dbReference>
<feature type="binding site" evidence="4">
    <location>
        <begin position="8"/>
        <end position="9"/>
    </location>
    <ligand>
        <name>D-ribulose 5-phosphate</name>
        <dbReference type="ChEBI" id="CHEBI:58121"/>
    </ligand>
</feature>
<dbReference type="InterPro" id="IPR003500">
    <property type="entry name" value="RpiB_LacA_LacB"/>
</dbReference>